<accession>A0A644YL86</accession>
<comment type="caution">
    <text evidence="1">The sequence shown here is derived from an EMBL/GenBank/DDBJ whole genome shotgun (WGS) entry which is preliminary data.</text>
</comment>
<reference evidence="1" key="1">
    <citation type="submission" date="2019-08" db="EMBL/GenBank/DDBJ databases">
        <authorList>
            <person name="Kucharzyk K."/>
            <person name="Murdoch R.W."/>
            <person name="Higgins S."/>
            <person name="Loffler F."/>
        </authorList>
    </citation>
    <scope>NUCLEOTIDE SEQUENCE</scope>
</reference>
<sequence>MNEKIIDNKTITYNQDVKNEELNFKESIKLTNHKDLQLDSSPGVKAANTNLSEGENYGDKLASSQYDIIMDEVDSTVKYKEASIYNNTDKNSNKVLNQTITENRAMKPEDSKILSTEDGNEGVIKTSSQNSKDIETLKNLTSPKEQETEVLLGKSKLHEFQENSSLSTDSLIKEEIKDKLSGLKSTLLDILKFTEENNSAVNKVFQNLEGKFQEFKMFNTLNNDYYYLNIPMNIRDDEYDCKLVIKDERSKGKKIDSKNIKIATSICTVNMNTVDAYITVLNNSVSVKIEAEKNFVKLLDLLKDKLLNDLGDNKHIFNIAVEEKKQVFSLSNCREFFSDDEFTAINAIV</sequence>
<name>A0A644YL86_9ZZZZ</name>
<gene>
    <name evidence="1" type="ORF">SDC9_73379</name>
</gene>
<organism evidence="1">
    <name type="scientific">bioreactor metagenome</name>
    <dbReference type="NCBI Taxonomy" id="1076179"/>
    <lineage>
        <taxon>unclassified sequences</taxon>
        <taxon>metagenomes</taxon>
        <taxon>ecological metagenomes</taxon>
    </lineage>
</organism>
<evidence type="ECO:0000313" key="1">
    <source>
        <dbReference type="EMBL" id="MPM26874.1"/>
    </source>
</evidence>
<proteinExistence type="predicted"/>
<dbReference type="AlphaFoldDB" id="A0A644YL86"/>
<dbReference type="EMBL" id="VSSQ01004849">
    <property type="protein sequence ID" value="MPM26874.1"/>
    <property type="molecule type" value="Genomic_DNA"/>
</dbReference>
<protein>
    <submittedName>
        <fullName evidence="1">Uncharacterized protein</fullName>
    </submittedName>
</protein>